<dbReference type="STRING" id="398578.Daci_3404"/>
<protein>
    <submittedName>
        <fullName evidence="1">Uncharacterized protein</fullName>
    </submittedName>
</protein>
<dbReference type="EMBL" id="CP000884">
    <property type="protein sequence ID" value="ABX36042.1"/>
    <property type="molecule type" value="Genomic_DNA"/>
</dbReference>
<sequence length="191" mass="20713">MSVNGIALAVGQRWLTRSGRVCSVQSEIPGKRNYYHWEVKGLDGVWAVTHEGFQGVDGAPRNGDLIELVAQPAPAPVPPGEDLQVESIELAAADLPNRAPDILEAAAGHLRDRAATYDKPEGERSMAQTVTIFNQFHGAGMTEAQGWHFMQILKDVRLFTRDGYHQDSGEDCVAYAALKCEAKAREGGAPC</sequence>
<dbReference type="eggNOG" id="ENOG5033CFI">
    <property type="taxonomic scope" value="Bacteria"/>
</dbReference>
<evidence type="ECO:0000313" key="2">
    <source>
        <dbReference type="Proteomes" id="UP000000784"/>
    </source>
</evidence>
<dbReference type="AlphaFoldDB" id="A9C298"/>
<dbReference type="KEGG" id="dac:Daci_3404"/>
<keyword evidence="2" id="KW-1185">Reference proteome</keyword>
<evidence type="ECO:0000313" key="1">
    <source>
        <dbReference type="EMBL" id="ABX36042.1"/>
    </source>
</evidence>
<proteinExistence type="predicted"/>
<organism evidence="1 2">
    <name type="scientific">Delftia acidovorans (strain DSM 14801 / SPH-1)</name>
    <dbReference type="NCBI Taxonomy" id="398578"/>
    <lineage>
        <taxon>Bacteria</taxon>
        <taxon>Pseudomonadati</taxon>
        <taxon>Pseudomonadota</taxon>
        <taxon>Betaproteobacteria</taxon>
        <taxon>Burkholderiales</taxon>
        <taxon>Comamonadaceae</taxon>
        <taxon>Delftia</taxon>
    </lineage>
</organism>
<dbReference type="Proteomes" id="UP000000784">
    <property type="component" value="Chromosome"/>
</dbReference>
<name>A9C298_DELAS</name>
<reference evidence="1 2" key="1">
    <citation type="journal article" date="2004" name="Appl. Environ. Microbiol.">
        <title>Mineralization of individual congeners of linear alkylbenzenesulfonate by defined pairs of heterotrophic bacteria.</title>
        <authorList>
            <person name="Schleheck D."/>
            <person name="Knepper T.P."/>
            <person name="Fischer K."/>
            <person name="Cook A.M."/>
        </authorList>
    </citation>
    <scope>NUCLEOTIDE SEQUENCE [LARGE SCALE GENOMIC DNA]</scope>
    <source>
        <strain evidence="2">DSM 14801 / SPH-1</strain>
    </source>
</reference>
<gene>
    <name evidence="1" type="ordered locus">Daci_3404</name>
</gene>
<reference evidence="2" key="2">
    <citation type="submission" date="2007-11" db="EMBL/GenBank/DDBJ databases">
        <title>Complete sequence of Delftia acidovorans DSM 14801 / SPH-1.</title>
        <authorList>
            <person name="Copeland A."/>
            <person name="Lucas S."/>
            <person name="Lapidus A."/>
            <person name="Barry K."/>
            <person name="Glavina del Rio T."/>
            <person name="Dalin E."/>
            <person name="Tice H."/>
            <person name="Pitluck S."/>
            <person name="Lowry S."/>
            <person name="Clum A."/>
            <person name="Schmutz J."/>
            <person name="Larimer F."/>
            <person name="Land M."/>
            <person name="Hauser L."/>
            <person name="Kyrpides N."/>
            <person name="Kim E."/>
            <person name="Schleheck D."/>
            <person name="Richardson P."/>
        </authorList>
    </citation>
    <scope>NUCLEOTIDE SEQUENCE [LARGE SCALE GENOMIC DNA]</scope>
    <source>
        <strain evidence="2">DSM 14801 / SPH-1</strain>
    </source>
</reference>
<dbReference type="HOGENOM" id="CLU_1419405_0_0_4"/>
<accession>A9C298</accession>